<dbReference type="PANTHER" id="PTHR30188:SF4">
    <property type="entry name" value="PROTEIN TRIGALACTOSYLDIACYLGLYCEROL 1, CHLOROPLASTIC"/>
    <property type="match status" value="1"/>
</dbReference>
<dbReference type="NCBIfam" id="NF033619">
    <property type="entry name" value="perm_MlaE_1"/>
    <property type="match status" value="1"/>
</dbReference>
<proteinExistence type="inferred from homology"/>
<accession>A0A3A1YPW5</accession>
<evidence type="ECO:0000256" key="12">
    <source>
        <dbReference type="RuleBase" id="RU362044"/>
    </source>
</evidence>
<dbReference type="AlphaFoldDB" id="A0A3A1YPW5"/>
<evidence type="ECO:0000313" key="13">
    <source>
        <dbReference type="EMBL" id="RIY39571.1"/>
    </source>
</evidence>
<dbReference type="PANTHER" id="PTHR30188">
    <property type="entry name" value="ABC TRANSPORTER PERMEASE PROTEIN-RELATED"/>
    <property type="match status" value="1"/>
</dbReference>
<dbReference type="InterPro" id="IPR003453">
    <property type="entry name" value="ABC_MlaE_roteobac"/>
</dbReference>
<evidence type="ECO:0000313" key="14">
    <source>
        <dbReference type="Proteomes" id="UP000265916"/>
    </source>
</evidence>
<feature type="transmembrane region" description="Helical" evidence="12">
    <location>
        <begin position="51"/>
        <end position="70"/>
    </location>
</feature>
<comment type="similarity">
    <text evidence="3 12">Belongs to the MlaE permease family.</text>
</comment>
<keyword evidence="11 12" id="KW-0472">Membrane</keyword>
<keyword evidence="10 12" id="KW-1133">Transmembrane helix</keyword>
<evidence type="ECO:0000256" key="7">
    <source>
        <dbReference type="ARBA" id="ARBA00022475"/>
    </source>
</evidence>
<keyword evidence="6" id="KW-0813">Transport</keyword>
<protein>
    <recommendedName>
        <fullName evidence="5">Intermembrane phospholipid transport system permease protein MlaE</fullName>
    </recommendedName>
</protein>
<comment type="subcellular location">
    <subcellularLocation>
        <location evidence="2 12">Cell inner membrane</location>
        <topology evidence="2 12">Multi-pass membrane protein</topology>
    </subcellularLocation>
</comment>
<dbReference type="InterPro" id="IPR030802">
    <property type="entry name" value="Permease_MalE"/>
</dbReference>
<comment type="subunit">
    <text evidence="4">The complex is composed of two ATP-binding proteins (MlaF), two transmembrane proteins (MlaE), two cytoplasmic solute-binding proteins (MlaB) and six periplasmic solute-binding proteins (MlaD).</text>
</comment>
<evidence type="ECO:0000256" key="6">
    <source>
        <dbReference type="ARBA" id="ARBA00022448"/>
    </source>
</evidence>
<evidence type="ECO:0000256" key="11">
    <source>
        <dbReference type="ARBA" id="ARBA00023136"/>
    </source>
</evidence>
<evidence type="ECO:0000256" key="8">
    <source>
        <dbReference type="ARBA" id="ARBA00022519"/>
    </source>
</evidence>
<feature type="transmembrane region" description="Helical" evidence="12">
    <location>
        <begin position="146"/>
        <end position="173"/>
    </location>
</feature>
<keyword evidence="8 12" id="KW-0997">Cell inner membrane</keyword>
<dbReference type="RefSeq" id="WP_119530305.1">
    <property type="nucleotide sequence ID" value="NZ_JBHSSP010000043.1"/>
</dbReference>
<keyword evidence="9 12" id="KW-0812">Transmembrane</keyword>
<evidence type="ECO:0000256" key="3">
    <source>
        <dbReference type="ARBA" id="ARBA00007556"/>
    </source>
</evidence>
<dbReference type="EMBL" id="NRJG01000030">
    <property type="protein sequence ID" value="RIY39571.1"/>
    <property type="molecule type" value="Genomic_DNA"/>
</dbReference>
<dbReference type="OrthoDB" id="9806241at2"/>
<evidence type="ECO:0000256" key="1">
    <source>
        <dbReference type="ARBA" id="ARBA00002460"/>
    </source>
</evidence>
<feature type="transmembrane region" description="Helical" evidence="12">
    <location>
        <begin position="12"/>
        <end position="31"/>
    </location>
</feature>
<name>A0A3A1YPW5_9GAMM</name>
<comment type="caution">
    <text evidence="13">The sequence shown here is derived from an EMBL/GenBank/DDBJ whole genome shotgun (WGS) entry which is preliminary data.</text>
</comment>
<keyword evidence="14" id="KW-1185">Reference proteome</keyword>
<evidence type="ECO:0000256" key="4">
    <source>
        <dbReference type="ARBA" id="ARBA00011380"/>
    </source>
</evidence>
<comment type="function">
    <text evidence="1">Part of the ABC transporter complex MlaFEDB, which is involved in a phospholipid transport pathway that maintains lipid asymmetry in the outer membrane by retrograde trafficking of phospholipids from the outer membrane to the inner membrane. Probably responsible for the translocation of the substrate across the membrane.</text>
</comment>
<dbReference type="GO" id="GO:0043190">
    <property type="term" value="C:ATP-binding cassette (ABC) transporter complex"/>
    <property type="evidence" value="ECO:0007669"/>
    <property type="project" value="InterPro"/>
</dbReference>
<evidence type="ECO:0000256" key="2">
    <source>
        <dbReference type="ARBA" id="ARBA00004429"/>
    </source>
</evidence>
<dbReference type="Pfam" id="PF02405">
    <property type="entry name" value="MlaE"/>
    <property type="match status" value="1"/>
</dbReference>
<gene>
    <name evidence="13" type="ORF">CKF58_01920</name>
</gene>
<reference evidence="13 14" key="1">
    <citation type="submission" date="2017-08" db="EMBL/GenBank/DDBJ databases">
        <title>Reclassification of Bisgaard taxon 37 and 44.</title>
        <authorList>
            <person name="Christensen H."/>
        </authorList>
    </citation>
    <scope>NUCLEOTIDE SEQUENCE [LARGE SCALE GENOMIC DNA]</scope>
    <source>
        <strain evidence="13 14">111</strain>
    </source>
</reference>
<keyword evidence="7" id="KW-1003">Cell membrane</keyword>
<organism evidence="13 14">
    <name type="scientific">Psittacicella hinzii</name>
    <dbReference type="NCBI Taxonomy" id="2028575"/>
    <lineage>
        <taxon>Bacteria</taxon>
        <taxon>Pseudomonadati</taxon>
        <taxon>Pseudomonadota</taxon>
        <taxon>Gammaproteobacteria</taxon>
        <taxon>Pasteurellales</taxon>
        <taxon>Psittacicellaceae</taxon>
        <taxon>Psittacicella</taxon>
    </lineage>
</organism>
<dbReference type="GO" id="GO:0005548">
    <property type="term" value="F:phospholipid transporter activity"/>
    <property type="evidence" value="ECO:0007669"/>
    <property type="project" value="TreeGrafter"/>
</dbReference>
<evidence type="ECO:0000256" key="9">
    <source>
        <dbReference type="ARBA" id="ARBA00022692"/>
    </source>
</evidence>
<evidence type="ECO:0000256" key="10">
    <source>
        <dbReference type="ARBA" id="ARBA00022989"/>
    </source>
</evidence>
<sequence>MYKLICRLGQWFIDFITKIGYSGVMLFQAIIAKPDFRHFPLVIQQIYNLAVRSLPIVLIAGFFIGAVLALQGYQVLIKFKAESFVGTMTAISVLRELAPVVTGLLYAGRAGSSLTAEIALMKSTEQLSSLEMMAVNPLRRIISPRFWASIISLPLLTIVFMAMGILASAFVGIDWKEIDVGDFWGSVQSYTTMGDFLHGFYKSIIFAIFISWVAVYKGYSSVPNSEGVSKATTDTVVISSLGILFIDLLITIYLFG</sequence>
<dbReference type="Proteomes" id="UP000265916">
    <property type="component" value="Unassembled WGS sequence"/>
</dbReference>
<feature type="transmembrane region" description="Helical" evidence="12">
    <location>
        <begin position="236"/>
        <end position="255"/>
    </location>
</feature>
<evidence type="ECO:0000256" key="5">
    <source>
        <dbReference type="ARBA" id="ARBA00020857"/>
    </source>
</evidence>
<feature type="transmembrane region" description="Helical" evidence="12">
    <location>
        <begin position="196"/>
        <end position="215"/>
    </location>
</feature>
<dbReference type="NCBIfam" id="TIGR00056">
    <property type="entry name" value="MlaE family lipid ABC transporter permease subunit"/>
    <property type="match status" value="1"/>
</dbReference>
<dbReference type="InterPro" id="IPR053408">
    <property type="entry name" value="MlaE_Permease"/>
</dbReference>